<reference evidence="1 2" key="1">
    <citation type="journal article" date="2015" name="Genome Announc.">
        <title>Expanding the biotechnology potential of lactobacilli through comparative genomics of 213 strains and associated genera.</title>
        <authorList>
            <person name="Sun Z."/>
            <person name="Harris H.M."/>
            <person name="McCann A."/>
            <person name="Guo C."/>
            <person name="Argimon S."/>
            <person name="Zhang W."/>
            <person name="Yang X."/>
            <person name="Jeffery I.B."/>
            <person name="Cooney J.C."/>
            <person name="Kagawa T.F."/>
            <person name="Liu W."/>
            <person name="Song Y."/>
            <person name="Salvetti E."/>
            <person name="Wrobel A."/>
            <person name="Rasinkangas P."/>
            <person name="Parkhill J."/>
            <person name="Rea M.C."/>
            <person name="O'Sullivan O."/>
            <person name="Ritari J."/>
            <person name="Douillard F.P."/>
            <person name="Paul Ross R."/>
            <person name="Yang R."/>
            <person name="Briner A.E."/>
            <person name="Felis G.E."/>
            <person name="de Vos W.M."/>
            <person name="Barrangou R."/>
            <person name="Klaenhammer T.R."/>
            <person name="Caufield P.W."/>
            <person name="Cui Y."/>
            <person name="Zhang H."/>
            <person name="O'Toole P.W."/>
        </authorList>
    </citation>
    <scope>NUCLEOTIDE SEQUENCE [LARGE SCALE GENOMIC DNA]</scope>
    <source>
        <strain evidence="1 2">DSM 15833</strain>
    </source>
</reference>
<evidence type="ECO:0000313" key="1">
    <source>
        <dbReference type="EMBL" id="KRL79208.1"/>
    </source>
</evidence>
<name>A0A0R1TL20_9LACO</name>
<proteinExistence type="predicted"/>
<organism evidence="1 2">
    <name type="scientific">Ligilactobacillus equi DSM 15833 = JCM 10991</name>
    <dbReference type="NCBI Taxonomy" id="1423740"/>
    <lineage>
        <taxon>Bacteria</taxon>
        <taxon>Bacillati</taxon>
        <taxon>Bacillota</taxon>
        <taxon>Bacilli</taxon>
        <taxon>Lactobacillales</taxon>
        <taxon>Lactobacillaceae</taxon>
        <taxon>Ligilactobacillus</taxon>
    </lineage>
</organism>
<sequence length="176" mass="19604">MVASNKAVNESNSNVEVVYKEYKKKQSKVKKETYRYVSVNGNKEARILGTNIVATETLANQTRKLFGIIYYYNGSESYLARKSKAKPLADDSILVNSKLFGEGEDSAKSLDMLGIHSKLVNIKSYLTNVDGPNINGVVEVEYQLTTQGSKKIGRKAYTVTYNRESAKFTAVNPINE</sequence>
<dbReference type="AlphaFoldDB" id="A0A0R1TL20"/>
<evidence type="ECO:0000313" key="2">
    <source>
        <dbReference type="Proteomes" id="UP000051048"/>
    </source>
</evidence>
<accession>A0A0R1TL20</accession>
<dbReference type="PATRIC" id="fig|1423740.3.peg.915"/>
<gene>
    <name evidence="1" type="ORF">FC36_GL000861</name>
</gene>
<comment type="caution">
    <text evidence="1">The sequence shown here is derived from an EMBL/GenBank/DDBJ whole genome shotgun (WGS) entry which is preliminary data.</text>
</comment>
<dbReference type="STRING" id="1423740.FC36_GL000861"/>
<dbReference type="Proteomes" id="UP000051048">
    <property type="component" value="Unassembled WGS sequence"/>
</dbReference>
<protein>
    <submittedName>
        <fullName evidence="1">Uncharacterized protein</fullName>
    </submittedName>
</protein>
<dbReference type="EMBL" id="AZFH01000120">
    <property type="protein sequence ID" value="KRL79208.1"/>
    <property type="molecule type" value="Genomic_DNA"/>
</dbReference>